<feature type="transmembrane region" description="Helical" evidence="19">
    <location>
        <begin position="543"/>
        <end position="565"/>
    </location>
</feature>
<dbReference type="GO" id="GO:0012507">
    <property type="term" value="C:ER to Golgi transport vesicle membrane"/>
    <property type="evidence" value="ECO:0007669"/>
    <property type="project" value="UniProtKB-SubCell"/>
</dbReference>
<keyword evidence="22" id="KW-1185">Reference proteome</keyword>
<dbReference type="Gene3D" id="1.20.1510.10">
    <property type="entry name" value="Cation efflux protein transmembrane domain"/>
    <property type="match status" value="1"/>
</dbReference>
<dbReference type="Proteomes" id="UP000001038">
    <property type="component" value="Chromosome 12"/>
</dbReference>
<dbReference type="InterPro" id="IPR058533">
    <property type="entry name" value="Cation_efflux_TM"/>
</dbReference>
<keyword evidence="15 19" id="KW-0472">Membrane</keyword>
<feature type="transmembrane region" description="Helical" evidence="19">
    <location>
        <begin position="211"/>
        <end position="233"/>
    </location>
</feature>
<evidence type="ECO:0000256" key="2">
    <source>
        <dbReference type="ARBA" id="ARBA00004205"/>
    </source>
</evidence>
<dbReference type="Bgee" id="ENSORLG00000013542">
    <property type="expression patterns" value="Expressed in gastrula and 14 other cell types or tissues"/>
</dbReference>
<feature type="transmembrane region" description="Helical" evidence="19">
    <location>
        <begin position="465"/>
        <end position="483"/>
    </location>
</feature>
<evidence type="ECO:0000256" key="10">
    <source>
        <dbReference type="ARBA" id="ARBA00022833"/>
    </source>
</evidence>
<feature type="transmembrane region" description="Helical" evidence="19">
    <location>
        <begin position="390"/>
        <end position="409"/>
    </location>
</feature>
<sequence>MDSEEKYSSNVLSGGKLGMVEVPDSRLTKYIALLVVSKVLKALGVFESYDILKFVHIVQFIFILKLGSAVILLVFQKPFSSGKIISKRQWIKLLKHAVFSCVVSLLGFFGLTLCGPLRTLLLFEHADVVVVALLSVLFTNSGGGPSKTRGAALFIIAVICLLLFDNDDLMSKMGDHPEGHHDSALTHFLYTAISFLGVADHKSKVESWATLVFPFGMVIFSVMILEFYVEAVCSAKMEAPRCARYGTFALFSSGLLLANFWTHPLTDQIRSMSIPPKLVSTEHVLSGGVMVSAVFFLMCNILAAPSKMGQKGTLVGYSPEGTPLYNFMGDALQHTSQSLPRFIKDSLKQILEEYDSRQIFYFLCLNLAFTFVELFYGVWTNSLGLISDGFHMLFDCSALVLGLFAALMTRWKATRIFSYGFGRVEILSGFINGLFLMVIAFFVFMESVTRLLDPPNINTDMLTPVSVGGLLVNLVGICAFSHAHSHGGKSCQSHDHGHSHGERDPEPNALMSSAGVFLHVLADTLGSVGVIISTLLIRQFGWLIADPICSLFIATLIFLSVIPLLKEACEVLLLRTPPEHEKVLNGALEKIDKLEGVLSHRDAHFWRHSANMVAGTIHLQVMSDVVEQRITQQVTALLKDAGVNNLSVQVEKEAYFQHMSGLSSGFHEVLAMTQQMESMKYPSDGTCIM</sequence>
<dbReference type="GeneTree" id="ENSGT00940000155754"/>
<evidence type="ECO:0000256" key="17">
    <source>
        <dbReference type="ARBA" id="ARBA00038531"/>
    </source>
</evidence>
<reference evidence="21" key="3">
    <citation type="submission" date="2025-09" db="UniProtKB">
        <authorList>
            <consortium name="Ensembl"/>
        </authorList>
    </citation>
    <scope>IDENTIFICATION</scope>
    <source>
        <strain evidence="21">Hd-rR</strain>
    </source>
</reference>
<gene>
    <name evidence="21" type="primary">SLC30A5</name>
    <name evidence="21" type="synonym">slc30a5</name>
</gene>
<feature type="transmembrane region" description="Helical" evidence="19">
    <location>
        <begin position="245"/>
        <end position="263"/>
    </location>
</feature>
<evidence type="ECO:0000256" key="6">
    <source>
        <dbReference type="ARBA" id="ARBA00022448"/>
    </source>
</evidence>
<feature type="transmembrane region" description="Helical" evidence="19">
    <location>
        <begin position="283"/>
        <end position="303"/>
    </location>
</feature>
<feature type="transmembrane region" description="Helical" evidence="19">
    <location>
        <begin position="96"/>
        <end position="113"/>
    </location>
</feature>
<dbReference type="GO" id="GO:0006882">
    <property type="term" value="P:intracellular zinc ion homeostasis"/>
    <property type="evidence" value="ECO:0007669"/>
    <property type="project" value="InterPro"/>
</dbReference>
<comment type="caution">
    <text evidence="19">Lacks conserved residue(s) required for the propagation of feature annotation.</text>
</comment>
<organism evidence="21 22">
    <name type="scientific">Oryzias latipes</name>
    <name type="common">Japanese rice fish</name>
    <name type="synonym">Japanese killifish</name>
    <dbReference type="NCBI Taxonomy" id="8090"/>
    <lineage>
        <taxon>Eukaryota</taxon>
        <taxon>Metazoa</taxon>
        <taxon>Chordata</taxon>
        <taxon>Craniata</taxon>
        <taxon>Vertebrata</taxon>
        <taxon>Euteleostomi</taxon>
        <taxon>Actinopterygii</taxon>
        <taxon>Neopterygii</taxon>
        <taxon>Teleostei</taxon>
        <taxon>Neoteleostei</taxon>
        <taxon>Acanthomorphata</taxon>
        <taxon>Ovalentaria</taxon>
        <taxon>Atherinomorphae</taxon>
        <taxon>Beloniformes</taxon>
        <taxon>Adrianichthyidae</taxon>
        <taxon>Oryziinae</taxon>
        <taxon>Oryzias</taxon>
    </lineage>
</organism>
<protein>
    <recommendedName>
        <fullName evidence="19">Zinc transporter</fullName>
    </recommendedName>
</protein>
<keyword evidence="16" id="KW-0968">Cytoplasmic vesicle</keyword>
<keyword evidence="9" id="KW-0479">Metal-binding</keyword>
<evidence type="ECO:0000313" key="21">
    <source>
        <dbReference type="Ensembl" id="ENSORLP00000016976.2"/>
    </source>
</evidence>
<dbReference type="InterPro" id="IPR002524">
    <property type="entry name" value="Cation_efflux"/>
</dbReference>
<dbReference type="InterPro" id="IPR045316">
    <property type="entry name" value="Msc2-like"/>
</dbReference>
<comment type="similarity">
    <text evidence="5 19">Belongs to the cation diffusion facilitator (CDF) transporter (TC 2.A.4) family. SLC30A subfamily.</text>
</comment>
<evidence type="ECO:0000256" key="1">
    <source>
        <dbReference type="ARBA" id="ARBA00004166"/>
    </source>
</evidence>
<feature type="domain" description="Cation efflux protein transmembrane" evidence="20">
    <location>
        <begin position="359"/>
        <end position="573"/>
    </location>
</feature>
<evidence type="ECO:0000256" key="13">
    <source>
        <dbReference type="ARBA" id="ARBA00023034"/>
    </source>
</evidence>
<evidence type="ECO:0000256" key="15">
    <source>
        <dbReference type="ARBA" id="ARBA00023136"/>
    </source>
</evidence>
<dbReference type="GO" id="GO:0032580">
    <property type="term" value="C:Golgi cisterna membrane"/>
    <property type="evidence" value="ECO:0007669"/>
    <property type="project" value="UniProtKB-SubCell"/>
</dbReference>
<evidence type="ECO:0000256" key="9">
    <source>
        <dbReference type="ARBA" id="ARBA00022723"/>
    </source>
</evidence>
<evidence type="ECO:0000256" key="4">
    <source>
        <dbReference type="ARBA" id="ARBA00004638"/>
    </source>
</evidence>
<proteinExistence type="inferred from homology"/>
<dbReference type="AlphaFoldDB" id="H2MEH0"/>
<evidence type="ECO:0000256" key="8">
    <source>
        <dbReference type="ARBA" id="ARBA00022692"/>
    </source>
</evidence>
<dbReference type="GO" id="GO:0046872">
    <property type="term" value="F:metal ion binding"/>
    <property type="evidence" value="ECO:0007669"/>
    <property type="project" value="UniProtKB-KW"/>
</dbReference>
<feature type="transmembrane region" description="Helical" evidence="19">
    <location>
        <begin position="150"/>
        <end position="166"/>
    </location>
</feature>
<dbReference type="NCBIfam" id="TIGR01297">
    <property type="entry name" value="CDF"/>
    <property type="match status" value="1"/>
</dbReference>
<dbReference type="HOGENOM" id="CLU_013430_11_0_1"/>
<dbReference type="InterPro" id="IPR027469">
    <property type="entry name" value="Cation_efflux_TMD_sf"/>
</dbReference>
<comment type="subcellular location">
    <subcellularLocation>
        <location evidence="3">Cytoplasmic vesicle</location>
        <location evidence="3">COPII-coated vesicle membrane</location>
        <topology evidence="3">Multi-pass membrane protein</topology>
    </subcellularLocation>
    <subcellularLocation>
        <location evidence="4">Cytoplasmic vesicle</location>
        <location evidence="4">Secretory vesicle membrane</location>
        <topology evidence="4">Multi-pass membrane protein</topology>
    </subcellularLocation>
    <subcellularLocation>
        <location evidence="2">Golgi apparatus</location>
        <location evidence="2">Golgi stack membrane</location>
        <topology evidence="2">Multi-pass membrane protein</topology>
    </subcellularLocation>
    <subcellularLocation>
        <location evidence="1 19">Golgi apparatus</location>
        <location evidence="1 19">trans-Golgi network membrane</location>
        <topology evidence="1 19">Multi-pass membrane protein</topology>
    </subcellularLocation>
</comment>
<feature type="transmembrane region" description="Helical" evidence="19">
    <location>
        <begin position="359"/>
        <end position="378"/>
    </location>
</feature>
<keyword evidence="6 19" id="KW-0813">Transport</keyword>
<name>H2MEH0_ORYLA</name>
<evidence type="ECO:0000256" key="18">
    <source>
        <dbReference type="ARBA" id="ARBA00048349"/>
    </source>
</evidence>
<dbReference type="PANTHER" id="PTHR45755">
    <property type="match status" value="1"/>
</dbReference>
<feature type="transmembrane region" description="Helical" evidence="19">
    <location>
        <begin position="54"/>
        <end position="75"/>
    </location>
</feature>
<evidence type="ECO:0000313" key="22">
    <source>
        <dbReference type="Proteomes" id="UP000001038"/>
    </source>
</evidence>
<feature type="transmembrane region" description="Helical" evidence="19">
    <location>
        <begin position="516"/>
        <end position="537"/>
    </location>
</feature>
<dbReference type="SUPFAM" id="SSF161111">
    <property type="entry name" value="Cation efflux protein transmembrane domain-like"/>
    <property type="match status" value="1"/>
</dbReference>
<evidence type="ECO:0000259" key="20">
    <source>
        <dbReference type="Pfam" id="PF01545"/>
    </source>
</evidence>
<evidence type="ECO:0000256" key="12">
    <source>
        <dbReference type="ARBA" id="ARBA00022989"/>
    </source>
</evidence>
<feature type="transmembrane region" description="Helical" evidence="19">
    <location>
        <begin position="421"/>
        <end position="445"/>
    </location>
</feature>
<evidence type="ECO:0000256" key="11">
    <source>
        <dbReference type="ARBA" id="ARBA00022906"/>
    </source>
</evidence>
<evidence type="ECO:0000256" key="3">
    <source>
        <dbReference type="ARBA" id="ARBA00004557"/>
    </source>
</evidence>
<evidence type="ECO:0000256" key="16">
    <source>
        <dbReference type="ARBA" id="ARBA00023329"/>
    </source>
</evidence>
<accession>H2MEH0</accession>
<keyword evidence="13 19" id="KW-0333">Golgi apparatus</keyword>
<evidence type="ECO:0000256" key="7">
    <source>
        <dbReference type="ARBA" id="ARBA00022449"/>
    </source>
</evidence>
<evidence type="ECO:0000256" key="14">
    <source>
        <dbReference type="ARBA" id="ARBA00023065"/>
    </source>
</evidence>
<reference evidence="21 22" key="1">
    <citation type="journal article" date="2007" name="Nature">
        <title>The medaka draft genome and insights into vertebrate genome evolution.</title>
        <authorList>
            <person name="Kasahara M."/>
            <person name="Naruse K."/>
            <person name="Sasaki S."/>
            <person name="Nakatani Y."/>
            <person name="Qu W."/>
            <person name="Ahsan B."/>
            <person name="Yamada T."/>
            <person name="Nagayasu Y."/>
            <person name="Doi K."/>
            <person name="Kasai Y."/>
            <person name="Jindo T."/>
            <person name="Kobayashi D."/>
            <person name="Shimada A."/>
            <person name="Toyoda A."/>
            <person name="Kuroki Y."/>
            <person name="Fujiyama A."/>
            <person name="Sasaki T."/>
            <person name="Shimizu A."/>
            <person name="Asakawa S."/>
            <person name="Shimizu N."/>
            <person name="Hashimoto S."/>
            <person name="Yang J."/>
            <person name="Lee Y."/>
            <person name="Matsushima K."/>
            <person name="Sugano S."/>
            <person name="Sakaizumi M."/>
            <person name="Narita T."/>
            <person name="Ohishi K."/>
            <person name="Haga S."/>
            <person name="Ohta F."/>
            <person name="Nomoto H."/>
            <person name="Nogata K."/>
            <person name="Morishita T."/>
            <person name="Endo T."/>
            <person name="Shin-I T."/>
            <person name="Takeda H."/>
            <person name="Morishita S."/>
            <person name="Kohara Y."/>
        </authorList>
    </citation>
    <scope>NUCLEOTIDE SEQUENCE [LARGE SCALE GENOMIC DNA]</scope>
    <source>
        <strain evidence="21 22">Hd-rR</strain>
    </source>
</reference>
<comment type="function">
    <text evidence="19">Functions as a zinc transporter.</text>
</comment>
<comment type="catalytic activity">
    <reaction evidence="18">
        <text>Zn(2+)(in) + 2 H(+)(out) = Zn(2+)(out) + 2 H(+)(in)</text>
        <dbReference type="Rhea" id="RHEA:72627"/>
        <dbReference type="ChEBI" id="CHEBI:15378"/>
        <dbReference type="ChEBI" id="CHEBI:29105"/>
    </reaction>
</comment>
<keyword evidence="7" id="KW-0050">Antiport</keyword>
<evidence type="ECO:0000256" key="5">
    <source>
        <dbReference type="ARBA" id="ARBA00008873"/>
    </source>
</evidence>
<dbReference type="GO" id="GO:0015297">
    <property type="term" value="F:antiporter activity"/>
    <property type="evidence" value="ECO:0007669"/>
    <property type="project" value="UniProtKB-KW"/>
</dbReference>
<evidence type="ECO:0000256" key="19">
    <source>
        <dbReference type="RuleBase" id="RU369017"/>
    </source>
</evidence>
<dbReference type="PANTHER" id="PTHR45755:SF1">
    <property type="entry name" value="PROTON-COUPLED ZINC ANTIPORTER SLC30A5"/>
    <property type="match status" value="1"/>
</dbReference>
<dbReference type="eggNOG" id="KOG1484">
    <property type="taxonomic scope" value="Eukaryota"/>
</dbReference>
<comment type="subunit">
    <text evidence="17">Heterodimer with SLC30A6/ZNT6; form a functional zinc ion transmembrane transporter.</text>
</comment>
<dbReference type="GO" id="GO:0005385">
    <property type="term" value="F:zinc ion transmembrane transporter activity"/>
    <property type="evidence" value="ECO:0007669"/>
    <property type="project" value="UniProtKB-UniRule"/>
</dbReference>
<dbReference type="Pfam" id="PF01545">
    <property type="entry name" value="Cation_efflux"/>
    <property type="match status" value="1"/>
</dbReference>
<keyword evidence="8 19" id="KW-0812">Transmembrane</keyword>
<keyword evidence="12 19" id="KW-1133">Transmembrane helix</keyword>
<dbReference type="FunFam" id="1.20.1510.10:FF:000008">
    <property type="entry name" value="zinc transporter 5 isoform X1"/>
    <property type="match status" value="1"/>
</dbReference>
<reference evidence="21" key="2">
    <citation type="submission" date="2025-08" db="UniProtKB">
        <authorList>
            <consortium name="Ensembl"/>
        </authorList>
    </citation>
    <scope>IDENTIFICATION</scope>
    <source>
        <strain evidence="21">Hd-rR</strain>
    </source>
</reference>
<dbReference type="Ensembl" id="ENSORLT00000016977.2">
    <property type="protein sequence ID" value="ENSORLP00000016976.2"/>
    <property type="gene ID" value="ENSORLG00000013542.2"/>
</dbReference>
<keyword evidence="11" id="KW-0864">Zinc transport</keyword>
<feature type="transmembrane region" description="Helical" evidence="19">
    <location>
        <begin position="119"/>
        <end position="138"/>
    </location>
</feature>
<keyword evidence="10" id="KW-0862">Zinc</keyword>
<keyword evidence="14 19" id="KW-0406">Ion transport</keyword>